<accession>A0ABD3ML74</accession>
<keyword evidence="3" id="KW-0813">Transport</keyword>
<comment type="catalytic activity">
    <reaction evidence="11">
        <text>D-glucosamine(out) = D-glucosamine(in)</text>
        <dbReference type="Rhea" id="RHEA:78423"/>
        <dbReference type="ChEBI" id="CHEBI:58723"/>
    </reaction>
    <physiologicalReaction direction="left-to-right" evidence="11">
        <dbReference type="Rhea" id="RHEA:78424"/>
    </physiologicalReaction>
</comment>
<evidence type="ECO:0000256" key="6">
    <source>
        <dbReference type="ARBA" id="ARBA00023136"/>
    </source>
</evidence>
<dbReference type="InterPro" id="IPR020846">
    <property type="entry name" value="MFS_dom"/>
</dbReference>
<feature type="domain" description="Major facilitator superfamily (MFS) profile" evidence="16">
    <location>
        <begin position="232"/>
        <end position="666"/>
    </location>
</feature>
<evidence type="ECO:0000256" key="10">
    <source>
        <dbReference type="ARBA" id="ARBA00044662"/>
    </source>
</evidence>
<evidence type="ECO:0000256" key="13">
    <source>
        <dbReference type="ARBA" id="ARBA00044780"/>
    </source>
</evidence>
<proteinExistence type="predicted"/>
<feature type="transmembrane region" description="Helical" evidence="15">
    <location>
        <begin position="579"/>
        <end position="600"/>
    </location>
</feature>
<evidence type="ECO:0000256" key="14">
    <source>
        <dbReference type="SAM" id="MobiDB-lite"/>
    </source>
</evidence>
<evidence type="ECO:0000259" key="16">
    <source>
        <dbReference type="PROSITE" id="PS50850"/>
    </source>
</evidence>
<feature type="transmembrane region" description="Helical" evidence="15">
    <location>
        <begin position="303"/>
        <end position="321"/>
    </location>
</feature>
<comment type="catalytic activity">
    <reaction evidence="8">
        <text>D-glucose(out) = D-glucose(in)</text>
        <dbReference type="Rhea" id="RHEA:60376"/>
        <dbReference type="ChEBI" id="CHEBI:4167"/>
    </reaction>
    <physiologicalReaction direction="left-to-right" evidence="8">
        <dbReference type="Rhea" id="RHEA:60377"/>
    </physiologicalReaction>
</comment>
<evidence type="ECO:0000256" key="4">
    <source>
        <dbReference type="ARBA" id="ARBA00022692"/>
    </source>
</evidence>
<dbReference type="InterPro" id="IPR045263">
    <property type="entry name" value="GLUT"/>
</dbReference>
<dbReference type="PANTHER" id="PTHR23503">
    <property type="entry name" value="SOLUTE CARRIER FAMILY 2"/>
    <property type="match status" value="1"/>
</dbReference>
<evidence type="ECO:0000256" key="11">
    <source>
        <dbReference type="ARBA" id="ARBA00044668"/>
    </source>
</evidence>
<dbReference type="Proteomes" id="UP001530293">
    <property type="component" value="Unassembled WGS sequence"/>
</dbReference>
<feature type="transmembrane region" description="Helical" evidence="15">
    <location>
        <begin position="485"/>
        <end position="509"/>
    </location>
</feature>
<evidence type="ECO:0000313" key="18">
    <source>
        <dbReference type="Proteomes" id="UP001530293"/>
    </source>
</evidence>
<evidence type="ECO:0000313" key="17">
    <source>
        <dbReference type="EMBL" id="KAL3764252.1"/>
    </source>
</evidence>
<evidence type="ECO:0000256" key="3">
    <source>
        <dbReference type="ARBA" id="ARBA00022448"/>
    </source>
</evidence>
<feature type="transmembrane region" description="Helical" evidence="15">
    <location>
        <begin position="639"/>
        <end position="662"/>
    </location>
</feature>
<feature type="transmembrane region" description="Helical" evidence="15">
    <location>
        <begin position="327"/>
        <end position="349"/>
    </location>
</feature>
<keyword evidence="6 15" id="KW-0472">Membrane</keyword>
<dbReference type="PROSITE" id="PS00217">
    <property type="entry name" value="SUGAR_TRANSPORT_2"/>
    <property type="match status" value="1"/>
</dbReference>
<comment type="catalytic activity">
    <reaction evidence="7">
        <text>D-galactose(in) = D-galactose(out)</text>
        <dbReference type="Rhea" id="RHEA:34915"/>
        <dbReference type="ChEBI" id="CHEBI:4139"/>
    </reaction>
    <physiologicalReaction direction="right-to-left" evidence="7">
        <dbReference type="Rhea" id="RHEA:34917"/>
    </physiologicalReaction>
</comment>
<organism evidence="17 18">
    <name type="scientific">Discostella pseudostelligera</name>
    <dbReference type="NCBI Taxonomy" id="259834"/>
    <lineage>
        <taxon>Eukaryota</taxon>
        <taxon>Sar</taxon>
        <taxon>Stramenopiles</taxon>
        <taxon>Ochrophyta</taxon>
        <taxon>Bacillariophyta</taxon>
        <taxon>Coscinodiscophyceae</taxon>
        <taxon>Thalassiosirophycidae</taxon>
        <taxon>Stephanodiscales</taxon>
        <taxon>Stephanodiscaceae</taxon>
        <taxon>Discostella</taxon>
    </lineage>
</organism>
<keyword evidence="4 15" id="KW-0812">Transmembrane</keyword>
<comment type="subcellular location">
    <subcellularLocation>
        <location evidence="1">Membrane</location>
        <topology evidence="1">Multi-pass membrane protein</topology>
    </subcellularLocation>
</comment>
<feature type="transmembrane region" description="Helical" evidence="15">
    <location>
        <begin position="236"/>
        <end position="253"/>
    </location>
</feature>
<feature type="transmembrane region" description="Helical" evidence="15">
    <location>
        <begin position="361"/>
        <end position="383"/>
    </location>
</feature>
<evidence type="ECO:0000256" key="5">
    <source>
        <dbReference type="ARBA" id="ARBA00022989"/>
    </source>
</evidence>
<comment type="subunit">
    <text evidence="2">Homodimer.</text>
</comment>
<dbReference type="PRINTS" id="PR00171">
    <property type="entry name" value="SUGRTRNSPORT"/>
</dbReference>
<dbReference type="InterPro" id="IPR003663">
    <property type="entry name" value="Sugar/inositol_transpt"/>
</dbReference>
<comment type="catalytic activity">
    <reaction evidence="12">
        <text>D-fructose(out) = D-fructose(in)</text>
        <dbReference type="Rhea" id="RHEA:60372"/>
        <dbReference type="ChEBI" id="CHEBI:37721"/>
    </reaction>
    <physiologicalReaction direction="left-to-right" evidence="12">
        <dbReference type="Rhea" id="RHEA:60373"/>
    </physiologicalReaction>
</comment>
<evidence type="ECO:0000256" key="15">
    <source>
        <dbReference type="SAM" id="Phobius"/>
    </source>
</evidence>
<dbReference type="Pfam" id="PF00083">
    <property type="entry name" value="Sugar_tr"/>
    <property type="match status" value="1"/>
</dbReference>
<feature type="transmembrane region" description="Helical" evidence="15">
    <location>
        <begin position="273"/>
        <end position="291"/>
    </location>
</feature>
<feature type="transmembrane region" description="Helical" evidence="15">
    <location>
        <begin position="521"/>
        <end position="541"/>
    </location>
</feature>
<feature type="transmembrane region" description="Helical" evidence="15">
    <location>
        <begin position="389"/>
        <end position="411"/>
    </location>
</feature>
<name>A0ABD3ML74_9STRA</name>
<evidence type="ECO:0000256" key="8">
    <source>
        <dbReference type="ARBA" id="ARBA00044648"/>
    </source>
</evidence>
<dbReference type="AlphaFoldDB" id="A0ABD3ML74"/>
<dbReference type="InterPro" id="IPR036259">
    <property type="entry name" value="MFS_trans_sf"/>
</dbReference>
<comment type="caution">
    <text evidence="17">The sequence shown here is derived from an EMBL/GenBank/DDBJ whole genome shotgun (WGS) entry which is preliminary data.</text>
</comment>
<evidence type="ECO:0000256" key="2">
    <source>
        <dbReference type="ARBA" id="ARBA00011738"/>
    </source>
</evidence>
<dbReference type="InterPro" id="IPR005828">
    <property type="entry name" value="MFS_sugar_transport-like"/>
</dbReference>
<evidence type="ECO:0000256" key="12">
    <source>
        <dbReference type="ARBA" id="ARBA00044710"/>
    </source>
</evidence>
<protein>
    <recommendedName>
        <fullName evidence="13">Hexose transporter 1</fullName>
    </recommendedName>
</protein>
<dbReference type="SUPFAM" id="SSF103473">
    <property type="entry name" value="MFS general substrate transporter"/>
    <property type="match status" value="1"/>
</dbReference>
<evidence type="ECO:0000256" key="7">
    <source>
        <dbReference type="ARBA" id="ARBA00044637"/>
    </source>
</evidence>
<dbReference type="PROSITE" id="PS50850">
    <property type="entry name" value="MFS"/>
    <property type="match status" value="1"/>
</dbReference>
<gene>
    <name evidence="17" type="ORF">ACHAWU_004064</name>
</gene>
<evidence type="ECO:0000256" key="9">
    <source>
        <dbReference type="ARBA" id="ARBA00044656"/>
    </source>
</evidence>
<dbReference type="GO" id="GO:0016020">
    <property type="term" value="C:membrane"/>
    <property type="evidence" value="ECO:0007669"/>
    <property type="project" value="UniProtKB-SubCell"/>
</dbReference>
<reference evidence="17 18" key="1">
    <citation type="submission" date="2024-10" db="EMBL/GenBank/DDBJ databases">
        <title>Updated reference genomes for cyclostephanoid diatoms.</title>
        <authorList>
            <person name="Roberts W.R."/>
            <person name="Alverson A.J."/>
        </authorList>
    </citation>
    <scope>NUCLEOTIDE SEQUENCE [LARGE SCALE GENOMIC DNA]</scope>
    <source>
        <strain evidence="17 18">AJA232-27</strain>
    </source>
</reference>
<dbReference type="EMBL" id="JALLBG020000108">
    <property type="protein sequence ID" value="KAL3764252.1"/>
    <property type="molecule type" value="Genomic_DNA"/>
</dbReference>
<dbReference type="InterPro" id="IPR005829">
    <property type="entry name" value="Sugar_transporter_CS"/>
</dbReference>
<evidence type="ECO:0000256" key="1">
    <source>
        <dbReference type="ARBA" id="ARBA00004141"/>
    </source>
</evidence>
<dbReference type="Gene3D" id="1.20.1250.20">
    <property type="entry name" value="MFS general substrate transporter like domains"/>
    <property type="match status" value="1"/>
</dbReference>
<comment type="catalytic activity">
    <reaction evidence="9">
        <text>D-xylose(out) = D-xylose(in)</text>
        <dbReference type="Rhea" id="RHEA:78427"/>
        <dbReference type="ChEBI" id="CHEBI:53455"/>
    </reaction>
    <physiologicalReaction direction="left-to-right" evidence="9">
        <dbReference type="Rhea" id="RHEA:78428"/>
    </physiologicalReaction>
</comment>
<keyword evidence="18" id="KW-1185">Reference proteome</keyword>
<keyword evidence="5 15" id="KW-1133">Transmembrane helix</keyword>
<dbReference type="NCBIfam" id="TIGR00879">
    <property type="entry name" value="SP"/>
    <property type="match status" value="1"/>
</dbReference>
<feature type="region of interest" description="Disordered" evidence="14">
    <location>
        <begin position="1"/>
        <end position="31"/>
    </location>
</feature>
<feature type="transmembrane region" description="Helical" evidence="15">
    <location>
        <begin position="550"/>
        <end position="573"/>
    </location>
</feature>
<sequence>MDERTSLLASGTSNRDGDRDHGAARTRRNGRSSRFGGEVVFTSDLEFCLKLGACSSHQLLLTSLYHCIAILNLLPANVEAIGVRPSRTSISNIPRALEGWHRRTLSAQVASVNDEYPRHRRITTAGGEIGHIRSRSFMQAPDGSISAMTPVEMGRHELYEELPFLAVPGLQRKEHSLSVAFSSYAAALDTLETDEYLTSTTGKGLNAEEKEQRLSRMSLLLLDELEADATTVTTPLIFAVLIASLLMFNAGYNISVMNAPEQFVFPGHSTEEWSMAVAAFCIGGPFGAVLAGKWADQRGRRGALLLTTWLFIAGGVLQSMAPSLLVVMVARTVVGLSSGASTVLVPIYLGELAPPNLRGVIGTMTQFALVLGILFADIVGFQFANETQWRWMFSLTSVMALFQLLLTPFLLESPRWLLGKNANSIKARFIIKKLRGFRYDEEVETEVGHYLGASKVQSIDADKVDHDKSAQNTMVEMFSDKKVRLLVVSTLVLQVANQFSGINAVFYYSGLFFDSVIENPLVGTTLMGAINVIATYAALLLMDRCGRRTLIMWSSAGMFLSCVVIVLALLGYFDKMVALGAVASYVTFFEIGLGPIPWLIVAEMFDAKYISVAMSVSSQLNWTCNFFVGLLFPKINEMLGPYSFCPFAGVLLLTFLYAWIWLPETAGTTPAELQAELVRKNAGVTYHNMDIEGMATSAPPSQEEWADALAYLEAEEVGVGYARS</sequence>
<dbReference type="PANTHER" id="PTHR23503:SF8">
    <property type="entry name" value="FACILITATED GLUCOSE TRANSPORTER PROTEIN 1"/>
    <property type="match status" value="1"/>
</dbReference>
<comment type="catalytic activity">
    <reaction evidence="10">
        <text>D-mannose(out) = D-mannose(in)</text>
        <dbReference type="Rhea" id="RHEA:78391"/>
        <dbReference type="ChEBI" id="CHEBI:4208"/>
    </reaction>
    <physiologicalReaction direction="left-to-right" evidence="10">
        <dbReference type="Rhea" id="RHEA:78392"/>
    </physiologicalReaction>
</comment>